<dbReference type="SUPFAM" id="SSF53822">
    <property type="entry name" value="Periplasmic binding protein-like I"/>
    <property type="match status" value="1"/>
</dbReference>
<dbReference type="RefSeq" id="XP_015261155.1">
    <property type="nucleotide sequence ID" value="XM_015405669.1"/>
</dbReference>
<keyword evidence="8" id="KW-1185">Reference proteome</keyword>
<keyword evidence="3 6" id="KW-1133">Transmembrane helix</keyword>
<evidence type="ECO:0000313" key="8">
    <source>
        <dbReference type="Proteomes" id="UP000694871"/>
    </source>
</evidence>
<dbReference type="InterPro" id="IPR052612">
    <property type="entry name" value="ANP_Clearance_Receptor"/>
</dbReference>
<dbReference type="GeneID" id="107105672"/>
<dbReference type="Pfam" id="PF01094">
    <property type="entry name" value="ANF_receptor"/>
    <property type="match status" value="1"/>
</dbReference>
<evidence type="ECO:0000313" key="9">
    <source>
        <dbReference type="RefSeq" id="XP_015261155.1"/>
    </source>
</evidence>
<feature type="domain" description="Receptor ligand binding region" evidence="7">
    <location>
        <begin position="69"/>
        <end position="408"/>
    </location>
</feature>
<dbReference type="PANTHER" id="PTHR44755:SF8">
    <property type="entry name" value="RECEPTOR LIGAND BINDING REGION DOMAIN-CONTAINING PROTEIN"/>
    <property type="match status" value="1"/>
</dbReference>
<organism evidence="8 9">
    <name type="scientific">Gekko japonicus</name>
    <name type="common">Schlegel's Japanese gecko</name>
    <dbReference type="NCBI Taxonomy" id="146911"/>
    <lineage>
        <taxon>Eukaryota</taxon>
        <taxon>Metazoa</taxon>
        <taxon>Chordata</taxon>
        <taxon>Craniata</taxon>
        <taxon>Vertebrata</taxon>
        <taxon>Euteleostomi</taxon>
        <taxon>Lepidosauria</taxon>
        <taxon>Squamata</taxon>
        <taxon>Bifurcata</taxon>
        <taxon>Gekkota</taxon>
        <taxon>Gekkonidae</taxon>
        <taxon>Gekkoninae</taxon>
        <taxon>Gekko</taxon>
    </lineage>
</organism>
<keyword evidence="2 6" id="KW-0812">Transmembrane</keyword>
<dbReference type="PANTHER" id="PTHR44755">
    <property type="entry name" value="NATRIURETIC PEPTIDE RECEPTOR 3-RELATED"/>
    <property type="match status" value="1"/>
</dbReference>
<feature type="transmembrane region" description="Helical" evidence="6">
    <location>
        <begin position="463"/>
        <end position="485"/>
    </location>
</feature>
<protein>
    <submittedName>
        <fullName evidence="9">Retinal guanylyl cyclase 2-like</fullName>
    </submittedName>
</protein>
<evidence type="ECO:0000256" key="1">
    <source>
        <dbReference type="ARBA" id="ARBA00004370"/>
    </source>
</evidence>
<accession>A0ABM1JI68</accession>
<evidence type="ECO:0000256" key="2">
    <source>
        <dbReference type="ARBA" id="ARBA00022692"/>
    </source>
</evidence>
<proteinExistence type="predicted"/>
<comment type="subcellular location">
    <subcellularLocation>
        <location evidence="1">Membrane</location>
    </subcellularLocation>
</comment>
<dbReference type="CDD" id="cd06371">
    <property type="entry name" value="PBP1_sensory_GC_DEF-like"/>
    <property type="match status" value="1"/>
</dbReference>
<reference evidence="9" key="1">
    <citation type="submission" date="2025-08" db="UniProtKB">
        <authorList>
            <consortium name="RefSeq"/>
        </authorList>
    </citation>
    <scope>IDENTIFICATION</scope>
</reference>
<keyword evidence="4 6" id="KW-0472">Membrane</keyword>
<dbReference type="InterPro" id="IPR028082">
    <property type="entry name" value="Peripla_BP_I"/>
</dbReference>
<evidence type="ECO:0000256" key="4">
    <source>
        <dbReference type="ARBA" id="ARBA00023136"/>
    </source>
</evidence>
<gene>
    <name evidence="9" type="primary">LOC107105672</name>
</gene>
<name>A0ABM1JI68_GEKJA</name>
<feature type="non-terminal residue" evidence="9">
    <location>
        <position position="594"/>
    </location>
</feature>
<dbReference type="InterPro" id="IPR001828">
    <property type="entry name" value="ANF_lig-bd_rcpt"/>
</dbReference>
<sequence length="594" mass="66124">MIPAWYGFQSFLLRLSNHPRWSRCRGSRWRVLLVWLLILCLPGGAHLVTFRVGVVGPWKCDTVYAQAHPDVAAQLAVARINKDPTLNQGYWFDYILLHEDCQTSQALVGFVNIERYASGFIGPVNPAICEAAGWFGRAWNKPIFSWSCLSDDSAAERYGTFIRALPQSSAVIYTVLKYFQWAHVAIVSSGQDFWVEVGYALAHALRNFGLPIGVLTTMEDEADGALETLCKIQRAHNIRVIIMCMHSALLGGQEEKLLLETAEEMGMIDGTYVFIPYDALTYSMPYEEAYAILDDNTKLRLAYDAVLTVTIDSPERPFRQAIREAQEKGEIASNLNADQVHPLFGTIFNSIYFMAKTVDSTQRSGKWVMGSTIAENAKDFKLEGFSQTLSVSENGEAVLPYVILDTDGVGNRLWPTYTVDVVVGTLRHSGHTVHWPHSSMPNTDSSCWFDSVAICTGGVDASYIVLLFILVIFLVMFGIFLSFYIRRYIQHAQLMKGPNKMILTMDDLTFINMQSSKKKVDDSHSSLAGRSNSDMKSLKSVTANPENSNIAVNEPPPGVSSHVPLLLLLFNSQGIVAAVQAHLVEHLWVASVVQ</sequence>
<evidence type="ECO:0000256" key="5">
    <source>
        <dbReference type="SAM" id="MobiDB-lite"/>
    </source>
</evidence>
<feature type="region of interest" description="Disordered" evidence="5">
    <location>
        <begin position="521"/>
        <end position="540"/>
    </location>
</feature>
<dbReference type="Gene3D" id="3.40.50.2300">
    <property type="match status" value="2"/>
</dbReference>
<evidence type="ECO:0000259" key="7">
    <source>
        <dbReference type="Pfam" id="PF01094"/>
    </source>
</evidence>
<dbReference type="Proteomes" id="UP000694871">
    <property type="component" value="Unplaced"/>
</dbReference>
<evidence type="ECO:0000256" key="6">
    <source>
        <dbReference type="SAM" id="Phobius"/>
    </source>
</evidence>
<feature type="compositionally biased region" description="Polar residues" evidence="5">
    <location>
        <begin position="528"/>
        <end position="540"/>
    </location>
</feature>
<evidence type="ECO:0000256" key="3">
    <source>
        <dbReference type="ARBA" id="ARBA00022989"/>
    </source>
</evidence>